<organism evidence="2 3">
    <name type="scientific">Phyllostomus discolor</name>
    <name type="common">pale spear-nosed bat</name>
    <dbReference type="NCBI Taxonomy" id="89673"/>
    <lineage>
        <taxon>Eukaryota</taxon>
        <taxon>Metazoa</taxon>
        <taxon>Chordata</taxon>
        <taxon>Craniata</taxon>
        <taxon>Vertebrata</taxon>
        <taxon>Euteleostomi</taxon>
        <taxon>Mammalia</taxon>
        <taxon>Eutheria</taxon>
        <taxon>Laurasiatheria</taxon>
        <taxon>Chiroptera</taxon>
        <taxon>Yangochiroptera</taxon>
        <taxon>Phyllostomidae</taxon>
        <taxon>Phyllostominae</taxon>
        <taxon>Phyllostomus</taxon>
    </lineage>
</organism>
<dbReference type="AlphaFoldDB" id="A0A834ECW9"/>
<feature type="region of interest" description="Disordered" evidence="1">
    <location>
        <begin position="51"/>
        <end position="82"/>
    </location>
</feature>
<dbReference type="Proteomes" id="UP000664940">
    <property type="component" value="Unassembled WGS sequence"/>
</dbReference>
<comment type="caution">
    <text evidence="2">The sequence shown here is derived from an EMBL/GenBank/DDBJ whole genome shotgun (WGS) entry which is preliminary data.</text>
</comment>
<name>A0A834ECW9_9CHIR</name>
<evidence type="ECO:0000313" key="2">
    <source>
        <dbReference type="EMBL" id="KAF6109762.1"/>
    </source>
</evidence>
<dbReference type="EMBL" id="JABVXQ010000005">
    <property type="protein sequence ID" value="KAF6109762.1"/>
    <property type="molecule type" value="Genomic_DNA"/>
</dbReference>
<proteinExistence type="predicted"/>
<evidence type="ECO:0000256" key="1">
    <source>
        <dbReference type="SAM" id="MobiDB-lite"/>
    </source>
</evidence>
<sequence>MHSRSVRFRRSSHLGGTSQALKQPLLCIFRVEGGVYSIETCLPIRFTRASAGQEADTGTSADYLTQEHHPENEQPYDGGDPDVCEGRDKQLRGLEVDFRWDNFPTFTLLILLSQKSKNWFWSQGLEKGNSTPCLWPWR</sequence>
<accession>A0A834ECW9</accession>
<evidence type="ECO:0000313" key="3">
    <source>
        <dbReference type="Proteomes" id="UP000664940"/>
    </source>
</evidence>
<protein>
    <submittedName>
        <fullName evidence="2">Uncharacterized protein</fullName>
    </submittedName>
</protein>
<gene>
    <name evidence="2" type="ORF">HJG60_010965</name>
</gene>
<reference evidence="2 3" key="1">
    <citation type="journal article" date="2020" name="Nature">
        <title>Six reference-quality genomes reveal evolution of bat adaptations.</title>
        <authorList>
            <person name="Jebb D."/>
            <person name="Huang Z."/>
            <person name="Pippel M."/>
            <person name="Hughes G.M."/>
            <person name="Lavrichenko K."/>
            <person name="Devanna P."/>
            <person name="Winkler S."/>
            <person name="Jermiin L.S."/>
            <person name="Skirmuntt E.C."/>
            <person name="Katzourakis A."/>
            <person name="Burkitt-Gray L."/>
            <person name="Ray D.A."/>
            <person name="Sullivan K.A.M."/>
            <person name="Roscito J.G."/>
            <person name="Kirilenko B.M."/>
            <person name="Davalos L.M."/>
            <person name="Corthals A.P."/>
            <person name="Power M.L."/>
            <person name="Jones G."/>
            <person name="Ransome R.D."/>
            <person name="Dechmann D.K.N."/>
            <person name="Locatelli A.G."/>
            <person name="Puechmaille S.J."/>
            <person name="Fedrigo O."/>
            <person name="Jarvis E.D."/>
            <person name="Hiller M."/>
            <person name="Vernes S.C."/>
            <person name="Myers E.W."/>
            <person name="Teeling E.C."/>
        </authorList>
    </citation>
    <scope>NUCLEOTIDE SEQUENCE [LARGE SCALE GENOMIC DNA]</scope>
    <source>
        <strain evidence="2">Bat1K_MPI-CBG_1</strain>
    </source>
</reference>